<dbReference type="EnsemblBacteria" id="ABK78217">
    <property type="protein sequence ID" value="ABK78217"/>
    <property type="gene ID" value="CENSYa_1597"/>
</dbReference>
<gene>
    <name evidence="1" type="ordered locus">CENSYa_1597</name>
</gene>
<dbReference type="EMBL" id="DP000238">
    <property type="protein sequence ID" value="ABK78217.1"/>
    <property type="molecule type" value="Genomic_DNA"/>
</dbReference>
<evidence type="ECO:0000313" key="1">
    <source>
        <dbReference type="EMBL" id="ABK78217.1"/>
    </source>
</evidence>
<evidence type="ECO:0000313" key="2">
    <source>
        <dbReference type="Proteomes" id="UP000000758"/>
    </source>
</evidence>
<name>A0RY00_CENSY</name>
<accession>A0RY00</accession>
<proteinExistence type="predicted"/>
<dbReference type="KEGG" id="csy:CENSYa_1597"/>
<sequence>MGCLIGCLLTRWEILVGANLRSARSHFDGFIPVSKPESLTCPCVNIFMRDTVLRYMDISKICRVMFLSKKAELVIPGTSEDLLPTKSMTIKIGNLQETADRDINKPGDDRPSYIILRFTIPATVSSIGYFLQASKSKPGTLGAWDVLCSGDRGTTEMVTTYGTLMNFQIKKEENSGEAVIDCTIKVNLYPPPL</sequence>
<organism evidence="1 2">
    <name type="scientific">Cenarchaeum symbiosum (strain A)</name>
    <dbReference type="NCBI Taxonomy" id="414004"/>
    <lineage>
        <taxon>Archaea</taxon>
        <taxon>Nitrososphaerota</taxon>
        <taxon>Candidatus Cenarchaeales</taxon>
        <taxon>Candidatus Cenarchaeaceae</taxon>
        <taxon>Candidatus Cenarchaeum</taxon>
    </lineage>
</organism>
<dbReference type="Proteomes" id="UP000000758">
    <property type="component" value="Chromosome"/>
</dbReference>
<protein>
    <submittedName>
        <fullName evidence="1">Uncharacterized protein</fullName>
    </submittedName>
</protein>
<dbReference type="HOGENOM" id="CLU_1405927_0_0_2"/>
<keyword evidence="2" id="KW-1185">Reference proteome</keyword>
<reference evidence="1 2" key="1">
    <citation type="journal article" date="2006" name="Proc. Natl. Acad. Sci. U.S.A.">
        <title>Genomic analysis of the uncultivated marine crenarchaeote Cenarchaeum symbiosum.</title>
        <authorList>
            <person name="Hallam S.J."/>
            <person name="Konstantinidis K.T."/>
            <person name="Putnam N."/>
            <person name="Schleper C."/>
            <person name="Watanabe Y."/>
            <person name="Sugahara J."/>
            <person name="Preston C."/>
            <person name="de la Torre J."/>
            <person name="Richardson P.M."/>
            <person name="DeLong E.F."/>
        </authorList>
    </citation>
    <scope>NUCLEOTIDE SEQUENCE [LARGE SCALE GENOMIC DNA]</scope>
    <source>
        <strain evidence="2">A</strain>
    </source>
</reference>
<dbReference type="AlphaFoldDB" id="A0RY00"/>